<name>A0A031WFV4_CLODI</name>
<evidence type="ECO:0000256" key="1">
    <source>
        <dbReference type="SAM" id="Phobius"/>
    </source>
</evidence>
<dbReference type="EMBL" id="LK932392">
    <property type="protein sequence ID" value="CDS86269.1"/>
    <property type="molecule type" value="Genomic_DNA"/>
</dbReference>
<feature type="transmembrane region" description="Helical" evidence="1">
    <location>
        <begin position="59"/>
        <end position="79"/>
    </location>
</feature>
<evidence type="ECO:0000313" key="3">
    <source>
        <dbReference type="EMBL" id="CDS86748.1"/>
    </source>
</evidence>
<keyword evidence="1" id="KW-1133">Transmembrane helix</keyword>
<dbReference type="Proteomes" id="UP000411588">
    <property type="component" value="Unassembled WGS sequence"/>
</dbReference>
<gene>
    <name evidence="4" type="ORF">BN1095_340121</name>
    <name evidence="3" type="ORF">BN1096_560310</name>
    <name evidence="2" type="ORF">BN1097_540313</name>
    <name evidence="5" type="ORF">SAMEA1402399_02209</name>
</gene>
<dbReference type="PATRIC" id="fig|1496.1373.peg.3733"/>
<dbReference type="EMBL" id="LK933005">
    <property type="protein sequence ID" value="CDT20212.1"/>
    <property type="molecule type" value="Genomic_DNA"/>
</dbReference>
<evidence type="ECO:0000313" key="2">
    <source>
        <dbReference type="EMBL" id="CDS86269.1"/>
    </source>
</evidence>
<dbReference type="EMBL" id="CAADAN010000007">
    <property type="protein sequence ID" value="VFD32764.1"/>
    <property type="molecule type" value="Genomic_DNA"/>
</dbReference>
<evidence type="ECO:0000313" key="4">
    <source>
        <dbReference type="EMBL" id="CDT20212.1"/>
    </source>
</evidence>
<feature type="transmembrane region" description="Helical" evidence="1">
    <location>
        <begin position="327"/>
        <end position="349"/>
    </location>
</feature>
<keyword evidence="1" id="KW-0472">Membrane</keyword>
<dbReference type="Pfam" id="PF05684">
    <property type="entry name" value="DUF819"/>
    <property type="match status" value="1"/>
</dbReference>
<reference evidence="2" key="1">
    <citation type="submission" date="2014-07" db="EMBL/GenBank/DDBJ databases">
        <authorList>
            <person name="Monot Marc"/>
        </authorList>
    </citation>
    <scope>NUCLEOTIDE SEQUENCE</scope>
    <source>
        <strain evidence="4">7032989</strain>
        <strain evidence="2">7032994</strain>
    </source>
</reference>
<proteinExistence type="predicted"/>
<accession>A0A031WFV4</accession>
<sequence length="386" mass="41682">MNTLFSNPGSILAVMTSMIALGFYLQRYKAIKSLGPALTIIIMGIILSNLKVVPVSTELYGTISTYAIPVSMTIMLMSVDLKEMTKLSREPLIAIFVAVLTVSIMAFLFGLVFAEKISEGWKVAGMFVGTYTGGSANLTAIGTGLNVSRQTLAAANAADYVIGVPTLIFMFALPAILKNSKKFKKLWPYHVEESELEDCQNEEFMESKEWSIKDIAWMLAIGFVVTEVSTILAGYFNSSFSSAARILLVTTISIIIAQLKPVKKLKGNLDLGLFVALFFLCTIGFSVDIKEFLGSTFTITLYCFSIIFASFVFHLGITRLLKIKYQYVILSIVGAIADGPTSALVAASAKWNSLVSVAVVMGVIGGVLGNYAGISVAYAIKMSLGL</sequence>
<feature type="transmembrane region" description="Helical" evidence="1">
    <location>
        <begin position="293"/>
        <end position="315"/>
    </location>
</feature>
<organism evidence="2">
    <name type="scientific">Clostridioides difficile</name>
    <name type="common">Peptoclostridium difficile</name>
    <dbReference type="NCBI Taxonomy" id="1496"/>
    <lineage>
        <taxon>Bacteria</taxon>
        <taxon>Bacillati</taxon>
        <taxon>Bacillota</taxon>
        <taxon>Clostridia</taxon>
        <taxon>Peptostreptococcales</taxon>
        <taxon>Peptostreptococcaceae</taxon>
        <taxon>Clostridioides</taxon>
    </lineage>
</organism>
<feature type="transmembrane region" description="Helical" evidence="1">
    <location>
        <begin position="37"/>
        <end position="53"/>
    </location>
</feature>
<dbReference type="InterPro" id="IPR008537">
    <property type="entry name" value="DUF819"/>
</dbReference>
<evidence type="ECO:0000313" key="6">
    <source>
        <dbReference type="Proteomes" id="UP000411588"/>
    </source>
</evidence>
<dbReference type="PANTHER" id="PTHR34289:SF8">
    <property type="entry name" value="DUF819 DOMAIN-CONTAINING PROTEIN"/>
    <property type="match status" value="1"/>
</dbReference>
<feature type="transmembrane region" description="Helical" evidence="1">
    <location>
        <begin position="6"/>
        <end position="25"/>
    </location>
</feature>
<dbReference type="AlphaFoldDB" id="A0A031WFV4"/>
<dbReference type="PANTHER" id="PTHR34289">
    <property type="entry name" value="PROTEIN, PUTATIVE (DUF819)-RELATED"/>
    <property type="match status" value="1"/>
</dbReference>
<protein>
    <submittedName>
        <fullName evidence="5">Membrane protein</fullName>
    </submittedName>
</protein>
<feature type="transmembrane region" description="Helical" evidence="1">
    <location>
        <begin position="91"/>
        <end position="114"/>
    </location>
</feature>
<feature type="transmembrane region" description="Helical" evidence="1">
    <location>
        <begin position="271"/>
        <end position="287"/>
    </location>
</feature>
<dbReference type="KEGG" id="pdf:CD630DERM_13900"/>
<feature type="transmembrane region" description="Helical" evidence="1">
    <location>
        <begin position="215"/>
        <end position="236"/>
    </location>
</feature>
<dbReference type="EMBL" id="LK932509">
    <property type="protein sequence ID" value="CDS86748.1"/>
    <property type="molecule type" value="Genomic_DNA"/>
</dbReference>
<dbReference type="RefSeq" id="WP_011861193.1">
    <property type="nucleotide sequence ID" value="NZ_BAABSG010000008.1"/>
</dbReference>
<keyword evidence="1" id="KW-0812">Transmembrane</keyword>
<evidence type="ECO:0000313" key="5">
    <source>
        <dbReference type="EMBL" id="VFD32764.1"/>
    </source>
</evidence>
<feature type="transmembrane region" description="Helical" evidence="1">
    <location>
        <begin position="355"/>
        <end position="380"/>
    </location>
</feature>
<reference evidence="5 6" key="2">
    <citation type="submission" date="2019-02" db="EMBL/GenBank/DDBJ databases">
        <authorList>
            <consortium name="Pathogen Informatics"/>
        </authorList>
    </citation>
    <scope>NUCLEOTIDE SEQUENCE [LARGE SCALE GENOMIC DNA]</scope>
    <source>
        <strain evidence="5">Clo34</strain>
        <strain evidence="6">clo34</strain>
    </source>
</reference>
<feature type="transmembrane region" description="Helical" evidence="1">
    <location>
        <begin position="157"/>
        <end position="177"/>
    </location>
</feature>